<protein>
    <recommendedName>
        <fullName evidence="5">Secreted protein</fullName>
    </recommendedName>
</protein>
<dbReference type="AlphaFoldDB" id="A0AAD4VR93"/>
<dbReference type="EMBL" id="JAJFAZ020000005">
    <property type="protein sequence ID" value="KAI5329825.1"/>
    <property type="molecule type" value="Genomic_DNA"/>
</dbReference>
<accession>A0AAD4VR93</accession>
<evidence type="ECO:0000313" key="3">
    <source>
        <dbReference type="EMBL" id="KAI5329825.1"/>
    </source>
</evidence>
<feature type="signal peptide" evidence="2">
    <location>
        <begin position="1"/>
        <end position="20"/>
    </location>
</feature>
<gene>
    <name evidence="3" type="ORF">L3X38_029222</name>
</gene>
<evidence type="ECO:0000313" key="4">
    <source>
        <dbReference type="Proteomes" id="UP001054821"/>
    </source>
</evidence>
<proteinExistence type="predicted"/>
<feature type="chain" id="PRO_5042263528" description="Secreted protein" evidence="2">
    <location>
        <begin position="21"/>
        <end position="120"/>
    </location>
</feature>
<evidence type="ECO:0008006" key="5">
    <source>
        <dbReference type="Google" id="ProtNLM"/>
    </source>
</evidence>
<keyword evidence="2" id="KW-0732">Signal</keyword>
<reference evidence="3 4" key="1">
    <citation type="journal article" date="2022" name="G3 (Bethesda)">
        <title>Whole-genome sequence and methylome profiling of the almond [Prunus dulcis (Mill.) D.A. Webb] cultivar 'Nonpareil'.</title>
        <authorList>
            <person name="D'Amico-Willman K.M."/>
            <person name="Ouma W.Z."/>
            <person name="Meulia T."/>
            <person name="Sideli G.M."/>
            <person name="Gradziel T.M."/>
            <person name="Fresnedo-Ramirez J."/>
        </authorList>
    </citation>
    <scope>NUCLEOTIDE SEQUENCE [LARGE SCALE GENOMIC DNA]</scope>
    <source>
        <strain evidence="3">Clone GOH B32 T37-40</strain>
    </source>
</reference>
<evidence type="ECO:0000256" key="1">
    <source>
        <dbReference type="SAM" id="MobiDB-lite"/>
    </source>
</evidence>
<organism evidence="3 4">
    <name type="scientific">Prunus dulcis</name>
    <name type="common">Almond</name>
    <name type="synonym">Amygdalus dulcis</name>
    <dbReference type="NCBI Taxonomy" id="3755"/>
    <lineage>
        <taxon>Eukaryota</taxon>
        <taxon>Viridiplantae</taxon>
        <taxon>Streptophyta</taxon>
        <taxon>Embryophyta</taxon>
        <taxon>Tracheophyta</taxon>
        <taxon>Spermatophyta</taxon>
        <taxon>Magnoliopsida</taxon>
        <taxon>eudicotyledons</taxon>
        <taxon>Gunneridae</taxon>
        <taxon>Pentapetalae</taxon>
        <taxon>rosids</taxon>
        <taxon>fabids</taxon>
        <taxon>Rosales</taxon>
        <taxon>Rosaceae</taxon>
        <taxon>Amygdaloideae</taxon>
        <taxon>Amygdaleae</taxon>
        <taxon>Prunus</taxon>
    </lineage>
</organism>
<name>A0AAD4VR93_PRUDU</name>
<feature type="compositionally biased region" description="Polar residues" evidence="1">
    <location>
        <begin position="102"/>
        <end position="120"/>
    </location>
</feature>
<comment type="caution">
    <text evidence="3">The sequence shown here is derived from an EMBL/GenBank/DDBJ whole genome shotgun (WGS) entry which is preliminary data.</text>
</comment>
<feature type="region of interest" description="Disordered" evidence="1">
    <location>
        <begin position="97"/>
        <end position="120"/>
    </location>
</feature>
<sequence length="120" mass="12836">MKLLVRAIHLSLQLIDLYFGSISRPAVWPVAASGATPSNYVMGSVQFSLLLHVRCFSTSIAVVDAFSIGVASDGTSQPNACIYVKTLMCVPSHRREGKLNKSPATLPQTGKVQPTDASVF</sequence>
<keyword evidence="4" id="KW-1185">Reference proteome</keyword>
<dbReference type="Proteomes" id="UP001054821">
    <property type="component" value="Chromosome 5"/>
</dbReference>
<evidence type="ECO:0000256" key="2">
    <source>
        <dbReference type="SAM" id="SignalP"/>
    </source>
</evidence>